<protein>
    <submittedName>
        <fullName evidence="6">Type II secretion system protein outH</fullName>
    </submittedName>
</protein>
<organism evidence="6 7">
    <name type="scientific">Erwinia piriflorinigrans CFBP 5888</name>
    <dbReference type="NCBI Taxonomy" id="1161919"/>
    <lineage>
        <taxon>Bacteria</taxon>
        <taxon>Pseudomonadati</taxon>
        <taxon>Pseudomonadota</taxon>
        <taxon>Gammaproteobacteria</taxon>
        <taxon>Enterobacterales</taxon>
        <taxon>Erwiniaceae</taxon>
        <taxon>Erwinia</taxon>
    </lineage>
</organism>
<dbReference type="InterPro" id="IPR012902">
    <property type="entry name" value="N_methyl_site"/>
</dbReference>
<evidence type="ECO:0000313" key="7">
    <source>
        <dbReference type="Proteomes" id="UP000018217"/>
    </source>
</evidence>
<dbReference type="InterPro" id="IPR045584">
    <property type="entry name" value="Pilin-like"/>
</dbReference>
<dbReference type="STRING" id="1161919.EPIR_2910"/>
<accession>V5ZA81</accession>
<dbReference type="GO" id="GO:0015627">
    <property type="term" value="C:type II protein secretion system complex"/>
    <property type="evidence" value="ECO:0007669"/>
    <property type="project" value="InterPro"/>
</dbReference>
<keyword evidence="7" id="KW-1185">Reference proteome</keyword>
<dbReference type="OrthoDB" id="6518823at2"/>
<evidence type="ECO:0000256" key="2">
    <source>
        <dbReference type="ARBA" id="ARBA00022481"/>
    </source>
</evidence>
<reference evidence="6 7" key="1">
    <citation type="journal article" date="2013" name="Syst. Appl. Microbiol.">
        <title>Phylogenetic position and virulence apparatus of the pear flower necrosis pathogen Erwinia piriflorinigrans CFBP 5888T as assessed by comparative genomics.</title>
        <authorList>
            <person name="Smits T.H."/>
            <person name="Rezzonico F."/>
            <person name="Lopez M.M."/>
            <person name="Blom J."/>
            <person name="Goesmann A."/>
            <person name="Frey J.E."/>
            <person name="Duffy B."/>
        </authorList>
    </citation>
    <scope>NUCLEOTIDE SEQUENCE [LARGE SCALE GENOMIC DNA]</scope>
    <source>
        <strain evidence="7">CFBP5888</strain>
    </source>
</reference>
<dbReference type="SUPFAM" id="SSF54523">
    <property type="entry name" value="Pili subunits"/>
    <property type="match status" value="1"/>
</dbReference>
<dbReference type="RefSeq" id="WP_023656043.1">
    <property type="nucleotide sequence ID" value="NZ_CAHS01000017.1"/>
</dbReference>
<dbReference type="EMBL" id="CAHS01000017">
    <property type="protein sequence ID" value="CCG88273.1"/>
    <property type="molecule type" value="Genomic_DNA"/>
</dbReference>
<dbReference type="Proteomes" id="UP000018217">
    <property type="component" value="Unassembled WGS sequence"/>
</dbReference>
<dbReference type="PROSITE" id="PS00409">
    <property type="entry name" value="PROKAR_NTER_METHYL"/>
    <property type="match status" value="1"/>
</dbReference>
<dbReference type="Gene3D" id="3.55.40.10">
    <property type="entry name" value="minor pseudopilin epsh domain"/>
    <property type="match status" value="1"/>
</dbReference>
<dbReference type="InterPro" id="IPR002416">
    <property type="entry name" value="T2SS_protein-GspH"/>
</dbReference>
<dbReference type="GO" id="GO:0016020">
    <property type="term" value="C:membrane"/>
    <property type="evidence" value="ECO:0007669"/>
    <property type="project" value="UniProtKB-SubCell"/>
</dbReference>
<dbReference type="GO" id="GO:0015628">
    <property type="term" value="P:protein secretion by the type II secretion system"/>
    <property type="evidence" value="ECO:0007669"/>
    <property type="project" value="InterPro"/>
</dbReference>
<evidence type="ECO:0000256" key="5">
    <source>
        <dbReference type="ARBA" id="ARBA00023136"/>
    </source>
</evidence>
<dbReference type="Pfam" id="PF07963">
    <property type="entry name" value="N_methyl"/>
    <property type="match status" value="1"/>
</dbReference>
<comment type="caution">
    <text evidence="6">The sequence shown here is derived from an EMBL/GenBank/DDBJ whole genome shotgun (WGS) entry which is preliminary data.</text>
</comment>
<evidence type="ECO:0000256" key="4">
    <source>
        <dbReference type="ARBA" id="ARBA00022989"/>
    </source>
</evidence>
<evidence type="ECO:0000256" key="3">
    <source>
        <dbReference type="ARBA" id="ARBA00022692"/>
    </source>
</evidence>
<proteinExistence type="predicted"/>
<keyword evidence="4" id="KW-1133">Transmembrane helix</keyword>
<keyword evidence="5" id="KW-0472">Membrane</keyword>
<dbReference type="PRINTS" id="PR00885">
    <property type="entry name" value="BCTERIALGSPH"/>
</dbReference>
<keyword evidence="3" id="KW-0812">Transmembrane</keyword>
<evidence type="ECO:0000256" key="1">
    <source>
        <dbReference type="ARBA" id="ARBA00004167"/>
    </source>
</evidence>
<evidence type="ECO:0000313" key="6">
    <source>
        <dbReference type="EMBL" id="CCG88273.1"/>
    </source>
</evidence>
<gene>
    <name evidence="6" type="primary">outH</name>
    <name evidence="6" type="ORF">EPIR_2910</name>
</gene>
<name>V5ZA81_9GAMM</name>
<dbReference type="AlphaFoldDB" id="V5ZA81"/>
<sequence length="161" mass="17622">MRRHAGFTLLEVMLVLLLLSGIALLAVATLPAASTRPEAEKLLVMMRWAAGQAQLDGAVIRLQLHPHRGVLARLVPGESKGDTLFKGYHWQPIENRLARYQLPDNTSFTLRQQGRVATLPATLLFLPDGDQPPFTLQLSGPDLAASEIVSAEGEITLRELP</sequence>
<dbReference type="NCBIfam" id="TIGR02532">
    <property type="entry name" value="IV_pilin_GFxxxE"/>
    <property type="match status" value="1"/>
</dbReference>
<comment type="subcellular location">
    <subcellularLocation>
        <location evidence="1">Membrane</location>
        <topology evidence="1">Single-pass membrane protein</topology>
    </subcellularLocation>
</comment>
<keyword evidence="2" id="KW-0488">Methylation</keyword>